<dbReference type="SUPFAM" id="SSF52980">
    <property type="entry name" value="Restriction endonuclease-like"/>
    <property type="match status" value="1"/>
</dbReference>
<name>A0ABZ1B1J5_9ACTN</name>
<accession>A0ABZ1B1J5</accession>
<reference evidence="2 3" key="1">
    <citation type="submission" date="2023-12" db="EMBL/GenBank/DDBJ databases">
        <title>Blastococcus brunescens sp. nov., an actonobacterium isolated from sandstone collected in sahara desert.</title>
        <authorList>
            <person name="Gtari M."/>
            <person name="Ghodhbane F."/>
        </authorList>
    </citation>
    <scope>NUCLEOTIDE SEQUENCE [LARGE SCALE GENOMIC DNA]</scope>
    <source>
        <strain evidence="2 3">BMG 8361</strain>
    </source>
</reference>
<gene>
    <name evidence="2" type="ORF">U6N30_02585</name>
</gene>
<proteinExistence type="predicted"/>
<dbReference type="Pfam" id="PF18741">
    <property type="entry name" value="MTES_1575"/>
    <property type="match status" value="1"/>
</dbReference>
<evidence type="ECO:0000313" key="3">
    <source>
        <dbReference type="Proteomes" id="UP001324287"/>
    </source>
</evidence>
<organism evidence="2 3">
    <name type="scientific">Blastococcus brunescens</name>
    <dbReference type="NCBI Taxonomy" id="1564165"/>
    <lineage>
        <taxon>Bacteria</taxon>
        <taxon>Bacillati</taxon>
        <taxon>Actinomycetota</taxon>
        <taxon>Actinomycetes</taxon>
        <taxon>Geodermatophilales</taxon>
        <taxon>Geodermatophilaceae</taxon>
        <taxon>Blastococcus</taxon>
    </lineage>
</organism>
<dbReference type="Proteomes" id="UP001324287">
    <property type="component" value="Chromosome"/>
</dbReference>
<sequence>MLRETVKDNGGLATRRQLLERIPAVVLDGHIGRRTLVRVFPHVYRHRDATFDDHALLRAALLHTGPVAALSHTTALAVWELRTLERPLHLTVDQGLKRTGARDLVVHRRLRFDPGSDQCVERQGLRVTRLPRTIVDSWPLLPMQERRPLLLDVNRRGLVTPAQIREALSERSNVGGRRGLLHAIDLMEDGVQSELEAHGVLTVFRHRSLPRSVGQHSVDLPTGRIRLDRCWPEAKLAVELDGAAHHTSPEDRQRDLARDRELAALGWVVLRFTYADVLRDPAGVRAKVLAVHTARMRQLRVG</sequence>
<feature type="domain" description="Restriction endonuclease type II-like" evidence="1">
    <location>
        <begin position="233"/>
        <end position="289"/>
    </location>
</feature>
<dbReference type="RefSeq" id="WP_324276014.1">
    <property type="nucleotide sequence ID" value="NZ_CP141261.1"/>
</dbReference>
<dbReference type="EMBL" id="CP141261">
    <property type="protein sequence ID" value="WRL64689.1"/>
    <property type="molecule type" value="Genomic_DNA"/>
</dbReference>
<evidence type="ECO:0000313" key="2">
    <source>
        <dbReference type="EMBL" id="WRL64689.1"/>
    </source>
</evidence>
<keyword evidence="3" id="KW-1185">Reference proteome</keyword>
<protein>
    <submittedName>
        <fullName evidence="2">DUF559 domain-containing protein</fullName>
    </submittedName>
</protein>
<evidence type="ECO:0000259" key="1">
    <source>
        <dbReference type="Pfam" id="PF18741"/>
    </source>
</evidence>
<dbReference type="InterPro" id="IPR049468">
    <property type="entry name" value="Restrct_endonuc-II-like_dom"/>
</dbReference>
<dbReference type="Gene3D" id="3.40.960.10">
    <property type="entry name" value="VSR Endonuclease"/>
    <property type="match status" value="1"/>
</dbReference>
<dbReference type="InterPro" id="IPR011335">
    <property type="entry name" value="Restrct_endonuc-II-like"/>
</dbReference>